<dbReference type="AlphaFoldDB" id="A0A4Z1E2N5"/>
<dbReference type="RefSeq" id="WP_158292608.1">
    <property type="nucleotide sequence ID" value="NZ_RHPJ01000002.1"/>
</dbReference>
<keyword evidence="4" id="KW-1185">Reference proteome</keyword>
<dbReference type="Proteomes" id="UP000297318">
    <property type="component" value="Unassembled WGS sequence"/>
</dbReference>
<keyword evidence="1" id="KW-0472">Membrane</keyword>
<evidence type="ECO:0000313" key="3">
    <source>
        <dbReference type="EMBL" id="TGO05500.1"/>
    </source>
</evidence>
<dbReference type="Gene3D" id="3.30.70.2390">
    <property type="match status" value="1"/>
</dbReference>
<name>A0A4Z1E2N5_9MICO</name>
<dbReference type="Pfam" id="PF13399">
    <property type="entry name" value="LytR_C"/>
    <property type="match status" value="1"/>
</dbReference>
<feature type="transmembrane region" description="Helical" evidence="1">
    <location>
        <begin position="26"/>
        <end position="50"/>
    </location>
</feature>
<keyword evidence="1" id="KW-0812">Transmembrane</keyword>
<keyword evidence="1" id="KW-1133">Transmembrane helix</keyword>
<evidence type="ECO:0000313" key="4">
    <source>
        <dbReference type="Proteomes" id="UP000297318"/>
    </source>
</evidence>
<feature type="domain" description="LytR/CpsA/Psr regulator C-terminal" evidence="2">
    <location>
        <begin position="85"/>
        <end position="172"/>
    </location>
</feature>
<sequence length="207" mass="21272">MTTTPSQDVARGKTLRRRHLLQRQTIVFGTLAVILIATGLAGLGVFLGILPSPFDRDFTDLRAQEEAAQFTPCPAAGALPVTYDQITANVYNGTTRSGLAGSVSQAISGVGVVIGTTANYAAGTYPGTALIVTGGDGVTQAYTLAALFPSTEILFDPARTDATIDLVLGEGYENMNDPAVATLDPAAPIVGLEGCALPPETSDTDAA</sequence>
<dbReference type="InterPro" id="IPR027381">
    <property type="entry name" value="LytR/CpsA/Psr_C"/>
</dbReference>
<comment type="caution">
    <text evidence="3">The sequence shown here is derived from an EMBL/GenBank/DDBJ whole genome shotgun (WGS) entry which is preliminary data.</text>
</comment>
<gene>
    <name evidence="3" type="ORF">SERN_1504</name>
</gene>
<proteinExistence type="predicted"/>
<reference evidence="3 4" key="1">
    <citation type="submission" date="2018-11" db="EMBL/GenBank/DDBJ databases">
        <title>Complete genome sequencing of the Actinobacteria Serinibacter sp. K3-2.</title>
        <authorList>
            <person name="Rakitin A.L."/>
            <person name="Beletsky A.V."/>
            <person name="Mardanov A.V."/>
            <person name="Ravin N.V."/>
            <person name="Gromova A.S."/>
            <person name="Filippova S.N."/>
            <person name="Gal'Chenko V.F."/>
        </authorList>
    </citation>
    <scope>NUCLEOTIDE SEQUENCE [LARGE SCALE GENOMIC DNA]</scope>
    <source>
        <strain evidence="3 4">K3-2</strain>
    </source>
</reference>
<protein>
    <recommendedName>
        <fullName evidence="2">LytR/CpsA/Psr regulator C-terminal domain-containing protein</fullName>
    </recommendedName>
</protein>
<dbReference type="OrthoDB" id="3267444at2"/>
<evidence type="ECO:0000259" key="2">
    <source>
        <dbReference type="Pfam" id="PF13399"/>
    </source>
</evidence>
<evidence type="ECO:0000256" key="1">
    <source>
        <dbReference type="SAM" id="Phobius"/>
    </source>
</evidence>
<organism evidence="3 4">
    <name type="scientific">Serinibacter arcticus</name>
    <dbReference type="NCBI Taxonomy" id="1655435"/>
    <lineage>
        <taxon>Bacteria</taxon>
        <taxon>Bacillati</taxon>
        <taxon>Actinomycetota</taxon>
        <taxon>Actinomycetes</taxon>
        <taxon>Micrococcales</taxon>
        <taxon>Beutenbergiaceae</taxon>
        <taxon>Serinibacter</taxon>
    </lineage>
</organism>
<accession>A0A4Z1E2N5</accession>
<dbReference type="EMBL" id="RHPJ01000002">
    <property type="protein sequence ID" value="TGO05500.1"/>
    <property type="molecule type" value="Genomic_DNA"/>
</dbReference>